<evidence type="ECO:0000313" key="3">
    <source>
        <dbReference type="Proteomes" id="UP001458946"/>
    </source>
</evidence>
<dbReference type="Gene3D" id="3.60.15.10">
    <property type="entry name" value="Ribonuclease Z/Hydroxyacylglutathione hydrolase-like"/>
    <property type="match status" value="1"/>
</dbReference>
<keyword evidence="2" id="KW-0808">Transferase</keyword>
<dbReference type="EMBL" id="BAABRN010000004">
    <property type="protein sequence ID" value="GAA5500774.1"/>
    <property type="molecule type" value="Genomic_DNA"/>
</dbReference>
<evidence type="ECO:0000313" key="2">
    <source>
        <dbReference type="EMBL" id="GAA5500774.1"/>
    </source>
</evidence>
<protein>
    <submittedName>
        <fullName evidence="2">Hydroxyacylglutathione hydrolase</fullName>
    </submittedName>
</protein>
<dbReference type="SUPFAM" id="SSF56281">
    <property type="entry name" value="Metallo-hydrolase/oxidoreductase"/>
    <property type="match status" value="1"/>
</dbReference>
<keyword evidence="3" id="KW-1185">Reference proteome</keyword>
<dbReference type="CDD" id="cd07721">
    <property type="entry name" value="yflN-like_MBL-fold"/>
    <property type="match status" value="1"/>
</dbReference>
<feature type="domain" description="Metallo-beta-lactamase" evidence="1">
    <location>
        <begin position="13"/>
        <end position="188"/>
    </location>
</feature>
<dbReference type="PANTHER" id="PTHR42951:SF9">
    <property type="entry name" value="METAL-DEPENDENT HYDROLASE"/>
    <property type="match status" value="1"/>
</dbReference>
<accession>A0ABP9V694</accession>
<name>A0ABP9V694_9DEIO</name>
<dbReference type="InterPro" id="IPR036866">
    <property type="entry name" value="RibonucZ/Hydroxyglut_hydro"/>
</dbReference>
<keyword evidence="2" id="KW-0378">Hydrolase</keyword>
<gene>
    <name evidence="2" type="primary">gloB_1</name>
    <name evidence="2" type="ORF">Dxin01_00499</name>
</gene>
<dbReference type="PANTHER" id="PTHR42951">
    <property type="entry name" value="METALLO-BETA-LACTAMASE DOMAIN-CONTAINING"/>
    <property type="match status" value="1"/>
</dbReference>
<dbReference type="SMART" id="SM00849">
    <property type="entry name" value="Lactamase_B"/>
    <property type="match status" value="1"/>
</dbReference>
<sequence length="238" mass="25618">MTQAPIRLSLFGLINTYLVPERDGLSLIDTALPPLAPRILGAARQLGQPIRRILLTHGHSDHAGGLDAVLQAFPDAELWMHPADEHYLGELGLRARPTHALHGGEQVGSLRVLATAGHSLGHLAFLDGRDGTLYAGDTFTSLGRLRVVTELNPWLPMPTFGTPDPAQARQSAARLAELPHLNWLALGHGRPISQPQKAMRGAVARAQLEPSPAAWELAVARRIDALVQPSKVRGSRPA</sequence>
<dbReference type="InterPro" id="IPR050855">
    <property type="entry name" value="NDM-1-like"/>
</dbReference>
<proteinExistence type="predicted"/>
<comment type="caution">
    <text evidence="2">The sequence shown here is derived from an EMBL/GenBank/DDBJ whole genome shotgun (WGS) entry which is preliminary data.</text>
</comment>
<reference evidence="2 3" key="1">
    <citation type="submission" date="2024-02" db="EMBL/GenBank/DDBJ databases">
        <title>Deinococcus xinjiangensis NBRC 107630.</title>
        <authorList>
            <person name="Ichikawa N."/>
            <person name="Katano-Makiyama Y."/>
            <person name="Hidaka K."/>
        </authorList>
    </citation>
    <scope>NUCLEOTIDE SEQUENCE [LARGE SCALE GENOMIC DNA]</scope>
    <source>
        <strain evidence="2 3">NBRC 107630</strain>
    </source>
</reference>
<dbReference type="RefSeq" id="WP_353540758.1">
    <property type="nucleotide sequence ID" value="NZ_BAABRN010000004.1"/>
</dbReference>
<dbReference type="Proteomes" id="UP001458946">
    <property type="component" value="Unassembled WGS sequence"/>
</dbReference>
<dbReference type="GO" id="GO:0016787">
    <property type="term" value="F:hydrolase activity"/>
    <property type="evidence" value="ECO:0007669"/>
    <property type="project" value="UniProtKB-KW"/>
</dbReference>
<dbReference type="GO" id="GO:0016740">
    <property type="term" value="F:transferase activity"/>
    <property type="evidence" value="ECO:0007669"/>
    <property type="project" value="UniProtKB-KW"/>
</dbReference>
<dbReference type="InterPro" id="IPR001279">
    <property type="entry name" value="Metallo-B-lactamas"/>
</dbReference>
<dbReference type="Pfam" id="PF00753">
    <property type="entry name" value="Lactamase_B"/>
    <property type="match status" value="1"/>
</dbReference>
<organism evidence="2 3">
    <name type="scientific">Deinococcus xinjiangensis</name>
    <dbReference type="NCBI Taxonomy" id="457454"/>
    <lineage>
        <taxon>Bacteria</taxon>
        <taxon>Thermotogati</taxon>
        <taxon>Deinococcota</taxon>
        <taxon>Deinococci</taxon>
        <taxon>Deinococcales</taxon>
        <taxon>Deinococcaceae</taxon>
        <taxon>Deinococcus</taxon>
    </lineage>
</organism>
<evidence type="ECO:0000259" key="1">
    <source>
        <dbReference type="SMART" id="SM00849"/>
    </source>
</evidence>